<dbReference type="PANTHER" id="PTHR48083:SF2">
    <property type="entry name" value="MEDIUM-CHAIN SPECIFIC ACYL-COA DEHYDROGENASE, MITOCHONDRIAL"/>
    <property type="match status" value="1"/>
</dbReference>
<dbReference type="Pfam" id="PF08028">
    <property type="entry name" value="Acyl-CoA_dh_2"/>
    <property type="match status" value="1"/>
</dbReference>
<dbReference type="SUPFAM" id="SSF47203">
    <property type="entry name" value="Acyl-CoA dehydrogenase C-terminal domain-like"/>
    <property type="match status" value="1"/>
</dbReference>
<dbReference type="Gene3D" id="1.10.540.10">
    <property type="entry name" value="Acyl-CoA dehydrogenase/oxidase, N-terminal domain"/>
    <property type="match status" value="1"/>
</dbReference>
<keyword evidence="6" id="KW-1185">Reference proteome</keyword>
<comment type="similarity">
    <text evidence="2">Belongs to the HpaH/HsaA monooxygenase family.</text>
</comment>
<dbReference type="KEGG" id="splu:LK06_027550"/>
<dbReference type="Pfam" id="PF02771">
    <property type="entry name" value="Acyl-CoA_dh_N"/>
    <property type="match status" value="1"/>
</dbReference>
<dbReference type="InterPro" id="IPR036250">
    <property type="entry name" value="AcylCo_DH-like_C"/>
</dbReference>
<evidence type="ECO:0000313" key="6">
    <source>
        <dbReference type="Proteomes" id="UP000031501"/>
    </source>
</evidence>
<organism evidence="5 6">
    <name type="scientific">Streptomyces pluripotens</name>
    <dbReference type="NCBI Taxonomy" id="1355015"/>
    <lineage>
        <taxon>Bacteria</taxon>
        <taxon>Bacillati</taxon>
        <taxon>Actinomycetota</taxon>
        <taxon>Actinomycetes</taxon>
        <taxon>Kitasatosporales</taxon>
        <taxon>Streptomycetaceae</taxon>
        <taxon>Streptomyces</taxon>
    </lineage>
</organism>
<evidence type="ECO:0000256" key="1">
    <source>
        <dbReference type="ARBA" id="ARBA00023002"/>
    </source>
</evidence>
<dbReference type="InterPro" id="IPR013107">
    <property type="entry name" value="Acyl-CoA_DH_C"/>
</dbReference>
<proteinExistence type="inferred from homology"/>
<accession>A0A221P566</accession>
<name>A0A221P566_9ACTN</name>
<dbReference type="Gene3D" id="2.40.110.10">
    <property type="entry name" value="Butyryl-CoA Dehydrogenase, subunit A, domain 2"/>
    <property type="match status" value="1"/>
</dbReference>
<evidence type="ECO:0000256" key="2">
    <source>
        <dbReference type="ARBA" id="ARBA00049661"/>
    </source>
</evidence>
<keyword evidence="1" id="KW-0560">Oxidoreductase</keyword>
<dbReference type="InterPro" id="IPR009100">
    <property type="entry name" value="AcylCoA_DH/oxidase_NM_dom_sf"/>
</dbReference>
<dbReference type="InterPro" id="IPR046373">
    <property type="entry name" value="Acyl-CoA_Oxase/DH_mid-dom_sf"/>
</dbReference>
<dbReference type="InterPro" id="IPR050741">
    <property type="entry name" value="Acyl-CoA_dehydrogenase"/>
</dbReference>
<gene>
    <name evidence="5" type="ORF">LK07_28720</name>
</gene>
<dbReference type="InterPro" id="IPR013786">
    <property type="entry name" value="AcylCoA_DH/ox_N"/>
</dbReference>
<reference evidence="5 6" key="1">
    <citation type="submission" date="2017-07" db="EMBL/GenBank/DDBJ databases">
        <title>Genome sequence of Streptomyces pluripotens MUSC 137T.</title>
        <authorList>
            <person name="Ser H.-L."/>
            <person name="Lee L.-H."/>
        </authorList>
    </citation>
    <scope>NUCLEOTIDE SEQUENCE [LARGE SCALE GENOMIC DNA]</scope>
    <source>
        <strain evidence="5 6">MUSC 137</strain>
    </source>
</reference>
<dbReference type="PIRSF" id="PIRSF016578">
    <property type="entry name" value="HsaA"/>
    <property type="match status" value="1"/>
</dbReference>
<dbReference type="OrthoDB" id="3404950at2"/>
<sequence>MAHNHDGEQPLALIDRRPVSAETTDWLSRVDGIAPVVEKWREEGERQRFSPVPVFEALQEAGFHRMLVSRDFGGAQVSLETGSQVLQALARLDPAVAWQMGVQAAIGRLSDYLPGAEARELFLDQGALVVGSVNPTGTAEAVAGGYRLTGRWGFASGSAHAAWLVCAARVTGGGTPRTAGQGSEIRMLFVPKSAVRMLDNWHTLGLRGTGSEDYEVDGVFVAEQYTVAQQDMFAPPPAGPSRGYGISYYDFGLFGSSSTVLGAARGALREFQMLAAAKKPMAGTSTLAASHTAQERFARAEARVRAARLLLADAAWHAERFGDVGGDALSATVRLTAATVAELCCETISSLFTVAGTSSLYSSSMLERYFRDAHSAAKHITLSPTNVEMAGQYLLGGGLSMRR</sequence>
<dbReference type="AlphaFoldDB" id="A0A221P566"/>
<dbReference type="PANTHER" id="PTHR48083">
    <property type="entry name" value="MEDIUM-CHAIN SPECIFIC ACYL-COA DEHYDROGENASE, MITOCHONDRIAL-RELATED"/>
    <property type="match status" value="1"/>
</dbReference>
<protein>
    <submittedName>
        <fullName evidence="5">Acyl-CoA dehydrogenase</fullName>
    </submittedName>
</protein>
<dbReference type="Proteomes" id="UP000031501">
    <property type="component" value="Chromosome"/>
</dbReference>
<dbReference type="SUPFAM" id="SSF56645">
    <property type="entry name" value="Acyl-CoA dehydrogenase NM domain-like"/>
    <property type="match status" value="1"/>
</dbReference>
<dbReference type="InterPro" id="IPR037069">
    <property type="entry name" value="AcylCoA_DH/ox_N_sf"/>
</dbReference>
<dbReference type="GO" id="GO:0050660">
    <property type="term" value="F:flavin adenine dinucleotide binding"/>
    <property type="evidence" value="ECO:0007669"/>
    <property type="project" value="InterPro"/>
</dbReference>
<evidence type="ECO:0000313" key="5">
    <source>
        <dbReference type="EMBL" id="ASN27357.1"/>
    </source>
</evidence>
<dbReference type="Gene3D" id="1.20.140.10">
    <property type="entry name" value="Butyryl-CoA Dehydrogenase, subunit A, domain 3"/>
    <property type="match status" value="1"/>
</dbReference>
<dbReference type="STRING" id="1355015.LK06_027550"/>
<dbReference type="RefSeq" id="WP_078859011.1">
    <property type="nucleotide sequence ID" value="NZ_CP021080.1"/>
</dbReference>
<feature type="domain" description="Acyl-CoA dehydrogenase/oxidase N-terminal" evidence="3">
    <location>
        <begin position="33"/>
        <end position="107"/>
    </location>
</feature>
<feature type="domain" description="Acyl-CoA dehydrogenase C-terminal" evidence="4">
    <location>
        <begin position="256"/>
        <end position="383"/>
    </location>
</feature>
<dbReference type="GO" id="GO:0005737">
    <property type="term" value="C:cytoplasm"/>
    <property type="evidence" value="ECO:0007669"/>
    <property type="project" value="TreeGrafter"/>
</dbReference>
<evidence type="ECO:0000259" key="3">
    <source>
        <dbReference type="Pfam" id="PF02771"/>
    </source>
</evidence>
<dbReference type="GO" id="GO:0033539">
    <property type="term" value="P:fatty acid beta-oxidation using acyl-CoA dehydrogenase"/>
    <property type="evidence" value="ECO:0007669"/>
    <property type="project" value="TreeGrafter"/>
</dbReference>
<dbReference type="EMBL" id="CP022433">
    <property type="protein sequence ID" value="ASN27357.1"/>
    <property type="molecule type" value="Genomic_DNA"/>
</dbReference>
<evidence type="ECO:0000259" key="4">
    <source>
        <dbReference type="Pfam" id="PF08028"/>
    </source>
</evidence>
<dbReference type="GO" id="GO:0003995">
    <property type="term" value="F:acyl-CoA dehydrogenase activity"/>
    <property type="evidence" value="ECO:0007669"/>
    <property type="project" value="TreeGrafter"/>
</dbReference>